<dbReference type="GO" id="GO:0006071">
    <property type="term" value="P:glycerol metabolic process"/>
    <property type="evidence" value="ECO:0007669"/>
    <property type="project" value="UniProtKB-KW"/>
</dbReference>
<dbReference type="SMART" id="SM00346">
    <property type="entry name" value="HTH_ICLR"/>
    <property type="match status" value="1"/>
</dbReference>
<dbReference type="PANTHER" id="PTHR30136">
    <property type="entry name" value="HELIX-TURN-HELIX TRANSCRIPTIONAL REGULATOR, ICLR FAMILY"/>
    <property type="match status" value="1"/>
</dbReference>
<feature type="domain" description="IclR-ED" evidence="8">
    <location>
        <begin position="69"/>
        <end position="255"/>
    </location>
</feature>
<evidence type="ECO:0000313" key="10">
    <source>
        <dbReference type="Proteomes" id="UP000319094"/>
    </source>
</evidence>
<dbReference type="OrthoDB" id="3734039at2"/>
<dbReference type="PANTHER" id="PTHR30136:SF24">
    <property type="entry name" value="HTH-TYPE TRANSCRIPTIONAL REPRESSOR ALLR"/>
    <property type="match status" value="1"/>
</dbReference>
<dbReference type="PROSITE" id="PS51077">
    <property type="entry name" value="HTH_ICLR"/>
    <property type="match status" value="1"/>
</dbReference>
<gene>
    <name evidence="9" type="ORF">FB468_3071</name>
</gene>
<keyword evidence="1" id="KW-0319">Glycerol metabolism</keyword>
<comment type="caution">
    <text evidence="9">The sequence shown here is derived from an EMBL/GenBank/DDBJ whole genome shotgun (WGS) entry which is preliminary data.</text>
</comment>
<evidence type="ECO:0000256" key="3">
    <source>
        <dbReference type="ARBA" id="ARBA00023125"/>
    </source>
</evidence>
<dbReference type="RefSeq" id="WP_141888547.1">
    <property type="nucleotide sequence ID" value="NZ_BAAAUY010000023.1"/>
</dbReference>
<evidence type="ECO:0000256" key="2">
    <source>
        <dbReference type="ARBA" id="ARBA00023015"/>
    </source>
</evidence>
<keyword evidence="10" id="KW-1185">Reference proteome</keyword>
<dbReference type="Gene3D" id="1.10.10.10">
    <property type="entry name" value="Winged helix-like DNA-binding domain superfamily/Winged helix DNA-binding domain"/>
    <property type="match status" value="1"/>
</dbReference>
<dbReference type="InterPro" id="IPR036388">
    <property type="entry name" value="WH-like_DNA-bd_sf"/>
</dbReference>
<evidence type="ECO:0000313" key="9">
    <source>
        <dbReference type="EMBL" id="TQL40550.1"/>
    </source>
</evidence>
<dbReference type="Gene3D" id="3.30.450.40">
    <property type="match status" value="1"/>
</dbReference>
<dbReference type="InterPro" id="IPR011991">
    <property type="entry name" value="ArsR-like_HTH"/>
</dbReference>
<reference evidence="9 10" key="1">
    <citation type="submission" date="2019-06" db="EMBL/GenBank/DDBJ databases">
        <title>Sequencing the genomes of 1000 actinobacteria strains.</title>
        <authorList>
            <person name="Klenk H.-P."/>
        </authorList>
    </citation>
    <scope>NUCLEOTIDE SEQUENCE [LARGE SCALE GENOMIC DNA]</scope>
    <source>
        <strain evidence="9 10">DSM 8803</strain>
    </source>
</reference>
<accession>A0A542XXI6</accession>
<proteinExistence type="predicted"/>
<dbReference type="EMBL" id="VFON01000002">
    <property type="protein sequence ID" value="TQL40550.1"/>
    <property type="molecule type" value="Genomic_DNA"/>
</dbReference>
<sequence length="262" mass="28145">MTEPKVPAADQTLRILTLLARSRGPVPASIIATQLGLPRSTAYQLLATLQEHGYVMHLAEEKRYGLGIAAVELSSAYERQEPIARLGRPLLAALVDRVRVSGHLAVPSGRDVLYVIEERAQGAPSLVTDVDVRLPMHLTASGRAILAKLPRAQVRALYPNAQSFAHRLAGPDGVNRYSRLRAVLDDTTTRGFALERGSVTEGLSSVASPVLDHRGWPIAAVAVTFSDEEHGEGEFATLASDVREVANALSARIHGRATPESS</sequence>
<dbReference type="InterPro" id="IPR036390">
    <property type="entry name" value="WH_DNA-bd_sf"/>
</dbReference>
<protein>
    <recommendedName>
        <fullName evidence="6">Glycerol operon regulatory protein</fullName>
    </recommendedName>
</protein>
<name>A0A542XXI6_9MICO</name>
<dbReference type="FunFam" id="1.10.10.10:FF:000056">
    <property type="entry name" value="IclR family transcriptional regulator"/>
    <property type="match status" value="1"/>
</dbReference>
<organism evidence="9 10">
    <name type="scientific">Leucobacter komagatae</name>
    <dbReference type="NCBI Taxonomy" id="55969"/>
    <lineage>
        <taxon>Bacteria</taxon>
        <taxon>Bacillati</taxon>
        <taxon>Actinomycetota</taxon>
        <taxon>Actinomycetes</taxon>
        <taxon>Micrococcales</taxon>
        <taxon>Microbacteriaceae</taxon>
        <taxon>Leucobacter</taxon>
    </lineage>
</organism>
<keyword evidence="4" id="KW-0804">Transcription</keyword>
<dbReference type="AlphaFoldDB" id="A0A542XXI6"/>
<keyword evidence="3" id="KW-0238">DNA-binding</keyword>
<dbReference type="InterPro" id="IPR014757">
    <property type="entry name" value="Tscrpt_reg_IclR_C"/>
</dbReference>
<dbReference type="GO" id="GO:0003677">
    <property type="term" value="F:DNA binding"/>
    <property type="evidence" value="ECO:0007669"/>
    <property type="project" value="UniProtKB-KW"/>
</dbReference>
<evidence type="ECO:0000256" key="4">
    <source>
        <dbReference type="ARBA" id="ARBA00023163"/>
    </source>
</evidence>
<dbReference type="InterPro" id="IPR050707">
    <property type="entry name" value="HTH_MetabolicPath_Reg"/>
</dbReference>
<evidence type="ECO:0000259" key="8">
    <source>
        <dbReference type="PROSITE" id="PS51078"/>
    </source>
</evidence>
<dbReference type="Proteomes" id="UP000319094">
    <property type="component" value="Unassembled WGS sequence"/>
</dbReference>
<dbReference type="Pfam" id="PF09339">
    <property type="entry name" value="HTH_IclR"/>
    <property type="match status" value="1"/>
</dbReference>
<dbReference type="Pfam" id="PF01614">
    <property type="entry name" value="IclR_C"/>
    <property type="match status" value="1"/>
</dbReference>
<dbReference type="GO" id="GO:0003700">
    <property type="term" value="F:DNA-binding transcription factor activity"/>
    <property type="evidence" value="ECO:0007669"/>
    <property type="project" value="TreeGrafter"/>
</dbReference>
<dbReference type="PROSITE" id="PS51078">
    <property type="entry name" value="ICLR_ED"/>
    <property type="match status" value="1"/>
</dbReference>
<evidence type="ECO:0000256" key="6">
    <source>
        <dbReference type="ARBA" id="ARBA00070406"/>
    </source>
</evidence>
<dbReference type="STRING" id="55969.SD72_05220"/>
<dbReference type="CDD" id="cd00090">
    <property type="entry name" value="HTH_ARSR"/>
    <property type="match status" value="1"/>
</dbReference>
<evidence type="ECO:0000256" key="1">
    <source>
        <dbReference type="ARBA" id="ARBA00022798"/>
    </source>
</evidence>
<dbReference type="SUPFAM" id="SSF55781">
    <property type="entry name" value="GAF domain-like"/>
    <property type="match status" value="1"/>
</dbReference>
<comment type="function">
    <text evidence="5">May be an activator protein for the gylABX operon.</text>
</comment>
<evidence type="ECO:0000256" key="5">
    <source>
        <dbReference type="ARBA" id="ARBA00058938"/>
    </source>
</evidence>
<keyword evidence="2" id="KW-0805">Transcription regulation</keyword>
<dbReference type="InterPro" id="IPR029016">
    <property type="entry name" value="GAF-like_dom_sf"/>
</dbReference>
<dbReference type="GO" id="GO:0045892">
    <property type="term" value="P:negative regulation of DNA-templated transcription"/>
    <property type="evidence" value="ECO:0007669"/>
    <property type="project" value="TreeGrafter"/>
</dbReference>
<dbReference type="SUPFAM" id="SSF46785">
    <property type="entry name" value="Winged helix' DNA-binding domain"/>
    <property type="match status" value="1"/>
</dbReference>
<dbReference type="InterPro" id="IPR005471">
    <property type="entry name" value="Tscrpt_reg_IclR_N"/>
</dbReference>
<evidence type="ECO:0000259" key="7">
    <source>
        <dbReference type="PROSITE" id="PS51077"/>
    </source>
</evidence>
<feature type="domain" description="HTH iclR-type" evidence="7">
    <location>
        <begin position="6"/>
        <end position="68"/>
    </location>
</feature>